<dbReference type="AlphaFoldDB" id="A0A561EXD6"/>
<gene>
    <name evidence="2" type="ORF">FB465_5424</name>
</gene>
<evidence type="ECO:0000256" key="1">
    <source>
        <dbReference type="SAM" id="Phobius"/>
    </source>
</evidence>
<keyword evidence="1" id="KW-0812">Transmembrane</keyword>
<evidence type="ECO:0000313" key="2">
    <source>
        <dbReference type="EMBL" id="TWE20276.1"/>
    </source>
</evidence>
<keyword evidence="1" id="KW-0472">Membrane</keyword>
<protein>
    <submittedName>
        <fullName evidence="2">Uncharacterized protein</fullName>
    </submittedName>
</protein>
<comment type="caution">
    <text evidence="2">The sequence shown here is derived from an EMBL/GenBank/DDBJ whole genome shotgun (WGS) entry which is preliminary data.</text>
</comment>
<dbReference type="EMBL" id="VIVR01000001">
    <property type="protein sequence ID" value="TWE20276.1"/>
    <property type="molecule type" value="Genomic_DNA"/>
</dbReference>
<name>A0A561EXD6_9ACTN</name>
<keyword evidence="1" id="KW-1133">Transmembrane helix</keyword>
<keyword evidence="3" id="KW-1185">Reference proteome</keyword>
<dbReference type="Proteomes" id="UP000318416">
    <property type="component" value="Unassembled WGS sequence"/>
</dbReference>
<dbReference type="OrthoDB" id="4315401at2"/>
<accession>A0A561EXD6</accession>
<feature type="transmembrane region" description="Helical" evidence="1">
    <location>
        <begin position="12"/>
        <end position="36"/>
    </location>
</feature>
<sequence length="143" mass="15779">MTYRHNGGIGGWGWFGMSLGMLLFTALLVAGGVLLFRALDRPQRPAGFADRSRPIDVRERTLSDEAGQTRARIGELTAHLHELDEETDKMRITRNTLLGLPTDRPSPKQPRIPSHRTIRSAIRSWPSSPIPAGQCGPGACARR</sequence>
<dbReference type="RefSeq" id="WP_145794530.1">
    <property type="nucleotide sequence ID" value="NZ_BAAABR010000017.1"/>
</dbReference>
<organism evidence="2 3">
    <name type="scientific">Kitasatospora atroaurantiaca</name>
    <dbReference type="NCBI Taxonomy" id="285545"/>
    <lineage>
        <taxon>Bacteria</taxon>
        <taxon>Bacillati</taxon>
        <taxon>Actinomycetota</taxon>
        <taxon>Actinomycetes</taxon>
        <taxon>Kitasatosporales</taxon>
        <taxon>Streptomycetaceae</taxon>
        <taxon>Kitasatospora</taxon>
    </lineage>
</organism>
<proteinExistence type="predicted"/>
<evidence type="ECO:0000313" key="3">
    <source>
        <dbReference type="Proteomes" id="UP000318416"/>
    </source>
</evidence>
<reference evidence="2 3" key="1">
    <citation type="submission" date="2019-06" db="EMBL/GenBank/DDBJ databases">
        <title>Sequencing the genomes of 1000 actinobacteria strains.</title>
        <authorList>
            <person name="Klenk H.-P."/>
        </authorList>
    </citation>
    <scope>NUCLEOTIDE SEQUENCE [LARGE SCALE GENOMIC DNA]</scope>
    <source>
        <strain evidence="2 3">DSM 41649</strain>
    </source>
</reference>